<reference evidence="4" key="1">
    <citation type="submission" date="2016-05" db="EMBL/GenBank/DDBJ databases">
        <authorList>
            <person name="Liu B."/>
            <person name="Wang J."/>
            <person name="Zhu Y."/>
            <person name="Liu G."/>
            <person name="Chen Q."/>
            <person name="Chen Z."/>
            <person name="Lan J."/>
            <person name="Che J."/>
            <person name="Ge C."/>
            <person name="Shi H."/>
            <person name="Pan Z."/>
            <person name="Liu X."/>
        </authorList>
    </citation>
    <scope>NUCLEOTIDE SEQUENCE [LARGE SCALE GENOMIC DNA]</scope>
    <source>
        <strain evidence="4">FJAT-27215</strain>
    </source>
</reference>
<dbReference type="InterPro" id="IPR036526">
    <property type="entry name" value="C-N_Hydrolase_sf"/>
</dbReference>
<dbReference type="PANTHER" id="PTHR23088">
    <property type="entry name" value="NITRILASE-RELATED"/>
    <property type="match status" value="1"/>
</dbReference>
<dbReference type="SUPFAM" id="SSF56317">
    <property type="entry name" value="Carbon-nitrogen hydrolase"/>
    <property type="match status" value="1"/>
</dbReference>
<evidence type="ECO:0000313" key="4">
    <source>
        <dbReference type="Proteomes" id="UP000092578"/>
    </source>
</evidence>
<dbReference type="Proteomes" id="UP000092578">
    <property type="component" value="Unassembled WGS sequence"/>
</dbReference>
<feature type="domain" description="CN hydrolase" evidence="2">
    <location>
        <begin position="3"/>
        <end position="239"/>
    </location>
</feature>
<dbReference type="PROSITE" id="PS50263">
    <property type="entry name" value="CN_HYDROLASE"/>
    <property type="match status" value="1"/>
</dbReference>
<keyword evidence="3" id="KW-0378">Hydrolase</keyword>
<dbReference type="RefSeq" id="WP_065411692.1">
    <property type="nucleotide sequence ID" value="NZ_MAYT01000029.1"/>
</dbReference>
<dbReference type="GO" id="GO:0016787">
    <property type="term" value="F:hydrolase activity"/>
    <property type="evidence" value="ECO:0007669"/>
    <property type="project" value="UniProtKB-KW"/>
</dbReference>
<dbReference type="PROSITE" id="PS01227">
    <property type="entry name" value="UPF0012"/>
    <property type="match status" value="1"/>
</dbReference>
<dbReference type="InterPro" id="IPR001110">
    <property type="entry name" value="UPF0012_CS"/>
</dbReference>
<dbReference type="Pfam" id="PF00795">
    <property type="entry name" value="CN_hydrolase"/>
    <property type="match status" value="1"/>
</dbReference>
<accession>A0A1B9AG53</accession>
<comment type="similarity">
    <text evidence="1">Belongs to the carbon-nitrogen hydrolase superfamily. NIT1/NIT2 family.</text>
</comment>
<dbReference type="EMBL" id="MAYT01000029">
    <property type="protein sequence ID" value="OCA82818.1"/>
    <property type="molecule type" value="Genomic_DNA"/>
</dbReference>
<gene>
    <name evidence="3" type="ORF">A8F95_13845</name>
</gene>
<organism evidence="3 4">
    <name type="scientific">Pseudobacillus wudalianchiensis</name>
    <dbReference type="NCBI Taxonomy" id="1743143"/>
    <lineage>
        <taxon>Bacteria</taxon>
        <taxon>Bacillati</taxon>
        <taxon>Bacillota</taxon>
        <taxon>Bacilli</taxon>
        <taxon>Bacillales</taxon>
        <taxon>Bacillaceae</taxon>
        <taxon>Pseudobacillus</taxon>
    </lineage>
</organism>
<proteinExistence type="inferred from homology"/>
<sequence>MKLKTAIIQMDIAYGHPEENYKRAEGWLQKAANEGCQLAVLPELWTTGYDLTRLDEIADREASQTIAFLSEQAKKHQMHLIGGSVANETANGVENTLLVINKQGELLKKYSKLHLFRLMEEEKFLKAGEGDGLFTLENAQMAAFICYDIRFPEWLRKHVLSGANVLFIPAEWPLARTDHWRTLLIARAIENQSYVVGCNRSGEDPKNKFAGHSMIIDPWGEIIAEAGEEEELLIGEIDLAKVPEIRERIPVFEDRRVEFYR</sequence>
<evidence type="ECO:0000313" key="3">
    <source>
        <dbReference type="EMBL" id="OCA82818.1"/>
    </source>
</evidence>
<dbReference type="CDD" id="cd07583">
    <property type="entry name" value="nitrilase_5"/>
    <property type="match status" value="1"/>
</dbReference>
<dbReference type="AlphaFoldDB" id="A0A1B9AG53"/>
<evidence type="ECO:0000259" key="2">
    <source>
        <dbReference type="PROSITE" id="PS50263"/>
    </source>
</evidence>
<dbReference type="Gene3D" id="3.60.110.10">
    <property type="entry name" value="Carbon-nitrogen hydrolase"/>
    <property type="match status" value="1"/>
</dbReference>
<name>A0A1B9AG53_9BACI</name>
<dbReference type="PANTHER" id="PTHR23088:SF27">
    <property type="entry name" value="DEAMINATED GLUTATHIONE AMIDASE"/>
    <property type="match status" value="1"/>
</dbReference>
<dbReference type="InterPro" id="IPR003010">
    <property type="entry name" value="C-N_Hydrolase"/>
</dbReference>
<evidence type="ECO:0000256" key="1">
    <source>
        <dbReference type="ARBA" id="ARBA00010613"/>
    </source>
</evidence>
<keyword evidence="4" id="KW-1185">Reference proteome</keyword>
<comment type="caution">
    <text evidence="3">The sequence shown here is derived from an EMBL/GenBank/DDBJ whole genome shotgun (WGS) entry which is preliminary data.</text>
</comment>
<protein>
    <submittedName>
        <fullName evidence="3">Hydrolase</fullName>
    </submittedName>
</protein>